<organism evidence="1 2">
    <name type="scientific">Periplaneta americana</name>
    <name type="common">American cockroach</name>
    <name type="synonym">Blatta americana</name>
    <dbReference type="NCBI Taxonomy" id="6978"/>
    <lineage>
        <taxon>Eukaryota</taxon>
        <taxon>Metazoa</taxon>
        <taxon>Ecdysozoa</taxon>
        <taxon>Arthropoda</taxon>
        <taxon>Hexapoda</taxon>
        <taxon>Insecta</taxon>
        <taxon>Pterygota</taxon>
        <taxon>Neoptera</taxon>
        <taxon>Polyneoptera</taxon>
        <taxon>Dictyoptera</taxon>
        <taxon>Blattodea</taxon>
        <taxon>Blattoidea</taxon>
        <taxon>Blattidae</taxon>
        <taxon>Blattinae</taxon>
        <taxon>Periplaneta</taxon>
    </lineage>
</organism>
<reference evidence="1 2" key="1">
    <citation type="journal article" date="2022" name="Allergy">
        <title>Genome assembly and annotation of Periplaneta americana reveal a comprehensive cockroach allergen profile.</title>
        <authorList>
            <person name="Wang L."/>
            <person name="Xiong Q."/>
            <person name="Saelim N."/>
            <person name="Wang L."/>
            <person name="Nong W."/>
            <person name="Wan A.T."/>
            <person name="Shi M."/>
            <person name="Liu X."/>
            <person name="Cao Q."/>
            <person name="Hui J.H.L."/>
            <person name="Sookrung N."/>
            <person name="Leung T.F."/>
            <person name="Tungtrongchitr A."/>
            <person name="Tsui S.K.W."/>
        </authorList>
    </citation>
    <scope>NUCLEOTIDE SEQUENCE [LARGE SCALE GENOMIC DNA]</scope>
    <source>
        <strain evidence="1">PWHHKU_190912</strain>
    </source>
</reference>
<comment type="caution">
    <text evidence="1">The sequence shown here is derived from an EMBL/GenBank/DDBJ whole genome shotgun (WGS) entry which is preliminary data.</text>
</comment>
<dbReference type="PANTHER" id="PTHR46060:SF2">
    <property type="entry name" value="HISTONE-LYSINE N-METHYLTRANSFERASE SETMAR"/>
    <property type="match status" value="1"/>
</dbReference>
<evidence type="ECO:0000313" key="1">
    <source>
        <dbReference type="EMBL" id="KAJ4435476.1"/>
    </source>
</evidence>
<dbReference type="EMBL" id="JAJSOF020000023">
    <property type="protein sequence ID" value="KAJ4435476.1"/>
    <property type="molecule type" value="Genomic_DNA"/>
</dbReference>
<name>A0ABQ8SMS1_PERAM</name>
<gene>
    <name evidence="1" type="ORF">ANN_18092</name>
</gene>
<dbReference type="PANTHER" id="PTHR46060">
    <property type="entry name" value="MARINER MOS1 TRANSPOSASE-LIKE PROTEIN"/>
    <property type="match status" value="1"/>
</dbReference>
<sequence length="89" mass="10124">MWHKRFSQRRDSLEDVHTGRPQTIRTELKIEEVAMLLRANRSQSVDDLAAAIGVSHGTCYKVLSDNLNMSCITHTVCHASWRKTNVMVA</sequence>
<protein>
    <submittedName>
        <fullName evidence="1">Uncharacterized protein</fullName>
    </submittedName>
</protein>
<keyword evidence="2" id="KW-1185">Reference proteome</keyword>
<dbReference type="Proteomes" id="UP001148838">
    <property type="component" value="Unassembled WGS sequence"/>
</dbReference>
<dbReference type="InterPro" id="IPR052709">
    <property type="entry name" value="Transposase-MT_Hybrid"/>
</dbReference>
<accession>A0ABQ8SMS1</accession>
<proteinExistence type="predicted"/>
<evidence type="ECO:0000313" key="2">
    <source>
        <dbReference type="Proteomes" id="UP001148838"/>
    </source>
</evidence>